<comment type="caution">
    <text evidence="1">The sequence shown here is derived from an EMBL/GenBank/DDBJ whole genome shotgun (WGS) entry which is preliminary data.</text>
</comment>
<protein>
    <recommendedName>
        <fullName evidence="3">DNA polymerase III beta sliding clamp C-terminal domain-containing protein</fullName>
    </recommendedName>
</protein>
<dbReference type="InterPro" id="IPR046938">
    <property type="entry name" value="DNA_clamp_sf"/>
</dbReference>
<proteinExistence type="predicted"/>
<gene>
    <name evidence="1" type="ORF">H9648_05790</name>
</gene>
<evidence type="ECO:0008006" key="3">
    <source>
        <dbReference type="Google" id="ProtNLM"/>
    </source>
</evidence>
<keyword evidence="2" id="KW-1185">Reference proteome</keyword>
<dbReference type="Gene3D" id="3.70.10.10">
    <property type="match status" value="1"/>
</dbReference>
<evidence type="ECO:0000313" key="2">
    <source>
        <dbReference type="Proteomes" id="UP000603641"/>
    </source>
</evidence>
<dbReference type="Proteomes" id="UP000603641">
    <property type="component" value="Unassembled WGS sequence"/>
</dbReference>
<organism evidence="1 2">
    <name type="scientific">Fictibacillus norfolkensis</name>
    <dbReference type="NCBI Taxonomy" id="2762233"/>
    <lineage>
        <taxon>Bacteria</taxon>
        <taxon>Bacillati</taxon>
        <taxon>Bacillota</taxon>
        <taxon>Bacilli</taxon>
        <taxon>Bacillales</taxon>
        <taxon>Fictibacillaceae</taxon>
        <taxon>Fictibacillus</taxon>
    </lineage>
</organism>
<dbReference type="SUPFAM" id="SSF55979">
    <property type="entry name" value="DNA clamp"/>
    <property type="match status" value="1"/>
</dbReference>
<accession>A0ABR8SJ99</accession>
<reference evidence="1 2" key="1">
    <citation type="submission" date="2020-08" db="EMBL/GenBank/DDBJ databases">
        <title>A Genomic Blueprint of the Chicken Gut Microbiome.</title>
        <authorList>
            <person name="Gilroy R."/>
            <person name="Ravi A."/>
            <person name="Getino M."/>
            <person name="Pursley I."/>
            <person name="Horton D.L."/>
            <person name="Alikhan N.-F."/>
            <person name="Baker D."/>
            <person name="Gharbi K."/>
            <person name="Hall N."/>
            <person name="Watson M."/>
            <person name="Adriaenssens E.M."/>
            <person name="Foster-Nyarko E."/>
            <person name="Jarju S."/>
            <person name="Secka A."/>
            <person name="Antonio M."/>
            <person name="Oren A."/>
            <person name="Chaudhuri R."/>
            <person name="La Ragione R.M."/>
            <person name="Hildebrand F."/>
            <person name="Pallen M.J."/>
        </authorList>
    </citation>
    <scope>NUCLEOTIDE SEQUENCE [LARGE SCALE GENOMIC DNA]</scope>
    <source>
        <strain evidence="1 2">Sa2CUA10</strain>
    </source>
</reference>
<dbReference type="EMBL" id="JACSQM010000002">
    <property type="protein sequence ID" value="MBD7963562.1"/>
    <property type="molecule type" value="Genomic_DNA"/>
</dbReference>
<name>A0ABR8SJ99_9BACL</name>
<sequence>MKEALHTIKDEEINIKFNGSMRPIIIESTHQKSIYLHLISPVRSF</sequence>
<evidence type="ECO:0000313" key="1">
    <source>
        <dbReference type="EMBL" id="MBD7963562.1"/>
    </source>
</evidence>